<name>A0A0J0XXE7_9TREE</name>
<protein>
    <submittedName>
        <fullName evidence="7">TspO/MBR-related protein</fullName>
    </submittedName>
</protein>
<dbReference type="Proteomes" id="UP000053611">
    <property type="component" value="Unassembled WGS sequence"/>
</dbReference>
<evidence type="ECO:0000256" key="6">
    <source>
        <dbReference type="SAM" id="Phobius"/>
    </source>
</evidence>
<dbReference type="OrthoDB" id="8841220at2759"/>
<dbReference type="Pfam" id="PF03073">
    <property type="entry name" value="TspO_MBR"/>
    <property type="match status" value="1"/>
</dbReference>
<keyword evidence="8" id="KW-1185">Reference proteome</keyword>
<dbReference type="CDD" id="cd15904">
    <property type="entry name" value="TSPO_MBR"/>
    <property type="match status" value="1"/>
</dbReference>
<comment type="subcellular location">
    <subcellularLocation>
        <location evidence="1">Membrane</location>
        <topology evidence="1">Multi-pass membrane protein</topology>
    </subcellularLocation>
</comment>
<feature type="transmembrane region" description="Helical" evidence="6">
    <location>
        <begin position="59"/>
        <end position="78"/>
    </location>
</feature>
<evidence type="ECO:0000313" key="7">
    <source>
        <dbReference type="EMBL" id="KLT45713.1"/>
    </source>
</evidence>
<dbReference type="FunFam" id="1.20.1260.100:FF:000001">
    <property type="entry name" value="translocator protein 2"/>
    <property type="match status" value="1"/>
</dbReference>
<dbReference type="GO" id="GO:0033013">
    <property type="term" value="P:tetrapyrrole metabolic process"/>
    <property type="evidence" value="ECO:0007669"/>
    <property type="project" value="UniProtKB-ARBA"/>
</dbReference>
<evidence type="ECO:0000256" key="4">
    <source>
        <dbReference type="ARBA" id="ARBA00022989"/>
    </source>
</evidence>
<keyword evidence="5 6" id="KW-0472">Membrane</keyword>
<dbReference type="InterPro" id="IPR004307">
    <property type="entry name" value="TspO_MBR"/>
</dbReference>
<dbReference type="AlphaFoldDB" id="A0A0J0XXE7"/>
<evidence type="ECO:0000256" key="3">
    <source>
        <dbReference type="ARBA" id="ARBA00022692"/>
    </source>
</evidence>
<accession>A0A0J0XXE7</accession>
<dbReference type="PANTHER" id="PTHR10057">
    <property type="entry name" value="PERIPHERAL-TYPE BENZODIAZEPINE RECEPTOR"/>
    <property type="match status" value="1"/>
</dbReference>
<dbReference type="PANTHER" id="PTHR10057:SF0">
    <property type="entry name" value="TRANSLOCATOR PROTEIN"/>
    <property type="match status" value="1"/>
</dbReference>
<reference evidence="7 8" key="1">
    <citation type="submission" date="2015-03" db="EMBL/GenBank/DDBJ databases">
        <title>Genomics and transcriptomics of the oil-accumulating basidiomycete yeast T. oleaginosus allow insights into substrate utilization and the diverse evolutionary trajectories of mating systems in fungi.</title>
        <authorList>
            <consortium name="DOE Joint Genome Institute"/>
            <person name="Kourist R."/>
            <person name="Kracht O."/>
            <person name="Bracharz F."/>
            <person name="Lipzen A."/>
            <person name="Nolan M."/>
            <person name="Ohm R."/>
            <person name="Grigoriev I."/>
            <person name="Sun S."/>
            <person name="Heitman J."/>
            <person name="Bruck T."/>
            <person name="Nowrousian M."/>
        </authorList>
    </citation>
    <scope>NUCLEOTIDE SEQUENCE [LARGE SCALE GENOMIC DNA]</scope>
    <source>
        <strain evidence="7 8">IBC0246</strain>
    </source>
</reference>
<keyword evidence="4 6" id="KW-1133">Transmembrane helix</keyword>
<evidence type="ECO:0000256" key="2">
    <source>
        <dbReference type="ARBA" id="ARBA00007524"/>
    </source>
</evidence>
<proteinExistence type="inferred from homology"/>
<feature type="transmembrane region" description="Helical" evidence="6">
    <location>
        <begin position="144"/>
        <end position="166"/>
    </location>
</feature>
<sequence length="177" mass="19645">MPLPRVLLDIARNPWLSVGGAVVLGAAVAKVSNNQRAHEYYASLAKPTGNPPTWALGPIWGTLYGMLGYAAHILARLADTSSFQEIAGRALRLHYVQLALNLVYMPIFFQIQSRGFALVDILAVTGLTWKLVNEARTLPGPTFVLLIPYAFWMLYSTYLNVGLIYLNSKVRRHSWSS</sequence>
<dbReference type="PIRSF" id="PIRSF005859">
    <property type="entry name" value="PBR"/>
    <property type="match status" value="1"/>
</dbReference>
<dbReference type="STRING" id="879819.A0A0J0XXE7"/>
<evidence type="ECO:0000256" key="5">
    <source>
        <dbReference type="ARBA" id="ARBA00023136"/>
    </source>
</evidence>
<evidence type="ECO:0000256" key="1">
    <source>
        <dbReference type="ARBA" id="ARBA00004141"/>
    </source>
</evidence>
<gene>
    <name evidence="7" type="ORF">CC85DRAFT_310453</name>
</gene>
<dbReference type="Gene3D" id="1.20.1260.100">
    <property type="entry name" value="TspO/MBR protein"/>
    <property type="match status" value="1"/>
</dbReference>
<dbReference type="GO" id="GO:0005741">
    <property type="term" value="C:mitochondrial outer membrane"/>
    <property type="evidence" value="ECO:0007669"/>
    <property type="project" value="TreeGrafter"/>
</dbReference>
<keyword evidence="3 6" id="KW-0812">Transmembrane</keyword>
<evidence type="ECO:0000313" key="8">
    <source>
        <dbReference type="Proteomes" id="UP000053611"/>
    </source>
</evidence>
<dbReference type="InterPro" id="IPR038330">
    <property type="entry name" value="TspO/MBR-related_sf"/>
</dbReference>
<dbReference type="EMBL" id="KQ087180">
    <property type="protein sequence ID" value="KLT45713.1"/>
    <property type="molecule type" value="Genomic_DNA"/>
</dbReference>
<organism evidence="7 8">
    <name type="scientific">Cutaneotrichosporon oleaginosum</name>
    <dbReference type="NCBI Taxonomy" id="879819"/>
    <lineage>
        <taxon>Eukaryota</taxon>
        <taxon>Fungi</taxon>
        <taxon>Dikarya</taxon>
        <taxon>Basidiomycota</taxon>
        <taxon>Agaricomycotina</taxon>
        <taxon>Tremellomycetes</taxon>
        <taxon>Trichosporonales</taxon>
        <taxon>Trichosporonaceae</taxon>
        <taxon>Cutaneotrichosporon</taxon>
    </lineage>
</organism>
<comment type="similarity">
    <text evidence="2">Belongs to the TspO/BZRP family.</text>
</comment>